<evidence type="ECO:0008006" key="13">
    <source>
        <dbReference type="Google" id="ProtNLM"/>
    </source>
</evidence>
<evidence type="ECO:0000256" key="3">
    <source>
        <dbReference type="ARBA" id="ARBA00022692"/>
    </source>
</evidence>
<keyword evidence="3 8" id="KW-0812">Transmembrane</keyword>
<evidence type="ECO:0000256" key="7">
    <source>
        <dbReference type="SAM" id="MobiDB-lite"/>
    </source>
</evidence>
<evidence type="ECO:0000313" key="12">
    <source>
        <dbReference type="Proteomes" id="UP000825729"/>
    </source>
</evidence>
<sequence length="414" mass="48216">MVEMVSSFSRSHSGHHGRRNPALNSPRVPLPRKSWISRYFNVIVIVWIVISVLFVMGCGYLYVFPSFGDSAGHRYEISEFVGSFEQCDILDGQWIRDETYPLYNSTDCPFAERGFNCLRNGRPDNDYQKWRWKPRHCEIPRFNAREILERLRGKRVVFVGDSMSRTQWESLICLLMTGVEDKRTVYEVNHNRITKQIRFLGTRFSSFNFTIEFFRSVFLVQEGRPPKHGPRRVRSVLKLDVLDNLNRRWIDSDILIFNSGQWWNPGKLFNAGLYFQVNGTLRLGMPIATGLRIALTTWASWVETMIDTNRTHVFFRTFEPSHWSNPDLRSCKVTRYPLLEPRGHNRSEVSDMISEIIANMKVPVTLLHVTAMSSYRSDGHVGEWSDTPSPDCSHWCLPGVPDAWNELMFSYLLT</sequence>
<comment type="caution">
    <text evidence="11">The sequence shown here is derived from an EMBL/GenBank/DDBJ whole genome shotgun (WGS) entry which is preliminary data.</text>
</comment>
<dbReference type="GO" id="GO:0005794">
    <property type="term" value="C:Golgi apparatus"/>
    <property type="evidence" value="ECO:0007669"/>
    <property type="project" value="TreeGrafter"/>
</dbReference>
<dbReference type="InterPro" id="IPR026057">
    <property type="entry name" value="TBL_C"/>
</dbReference>
<evidence type="ECO:0000256" key="8">
    <source>
        <dbReference type="SAM" id="Phobius"/>
    </source>
</evidence>
<dbReference type="Pfam" id="PF13839">
    <property type="entry name" value="PC-Esterase"/>
    <property type="match status" value="1"/>
</dbReference>
<dbReference type="Proteomes" id="UP000825729">
    <property type="component" value="Unassembled WGS sequence"/>
</dbReference>
<gene>
    <name evidence="11" type="ORF">H6P81_001747</name>
</gene>
<evidence type="ECO:0000256" key="4">
    <source>
        <dbReference type="ARBA" id="ARBA00022968"/>
    </source>
</evidence>
<feature type="domain" description="Trichome birefringence-like C-terminal" evidence="9">
    <location>
        <begin position="139"/>
        <end position="410"/>
    </location>
</feature>
<evidence type="ECO:0000313" key="11">
    <source>
        <dbReference type="EMBL" id="KAG9457239.1"/>
    </source>
</evidence>
<feature type="region of interest" description="Disordered" evidence="7">
    <location>
        <begin position="1"/>
        <end position="25"/>
    </location>
</feature>
<feature type="compositionally biased region" description="Low complexity" evidence="7">
    <location>
        <begin position="1"/>
        <end position="11"/>
    </location>
</feature>
<keyword evidence="5 8" id="KW-1133">Transmembrane helix</keyword>
<evidence type="ECO:0000256" key="2">
    <source>
        <dbReference type="ARBA" id="ARBA00007727"/>
    </source>
</evidence>
<evidence type="ECO:0000256" key="5">
    <source>
        <dbReference type="ARBA" id="ARBA00022989"/>
    </source>
</evidence>
<dbReference type="GO" id="GO:0016413">
    <property type="term" value="F:O-acetyltransferase activity"/>
    <property type="evidence" value="ECO:0007669"/>
    <property type="project" value="InterPro"/>
</dbReference>
<organism evidence="11 12">
    <name type="scientific">Aristolochia fimbriata</name>
    <name type="common">White veined hardy Dutchman's pipe vine</name>
    <dbReference type="NCBI Taxonomy" id="158543"/>
    <lineage>
        <taxon>Eukaryota</taxon>
        <taxon>Viridiplantae</taxon>
        <taxon>Streptophyta</taxon>
        <taxon>Embryophyta</taxon>
        <taxon>Tracheophyta</taxon>
        <taxon>Spermatophyta</taxon>
        <taxon>Magnoliopsida</taxon>
        <taxon>Magnoliidae</taxon>
        <taxon>Piperales</taxon>
        <taxon>Aristolochiaceae</taxon>
        <taxon>Aristolochia</taxon>
    </lineage>
</organism>
<dbReference type="GO" id="GO:0016020">
    <property type="term" value="C:membrane"/>
    <property type="evidence" value="ECO:0007669"/>
    <property type="project" value="UniProtKB-SubCell"/>
</dbReference>
<comment type="similarity">
    <text evidence="2">Belongs to the PC-esterase family. TBL subfamily.</text>
</comment>
<dbReference type="InterPro" id="IPR029962">
    <property type="entry name" value="TBL"/>
</dbReference>
<comment type="subcellular location">
    <subcellularLocation>
        <location evidence="1">Membrane</location>
        <topology evidence="1">Single-pass membrane protein</topology>
    </subcellularLocation>
</comment>
<evidence type="ECO:0000256" key="1">
    <source>
        <dbReference type="ARBA" id="ARBA00004167"/>
    </source>
</evidence>
<reference evidence="11 12" key="1">
    <citation type="submission" date="2021-07" db="EMBL/GenBank/DDBJ databases">
        <title>The Aristolochia fimbriata genome: insights into angiosperm evolution, floral development and chemical biosynthesis.</title>
        <authorList>
            <person name="Jiao Y."/>
        </authorList>
    </citation>
    <scope>NUCLEOTIDE SEQUENCE [LARGE SCALE GENOMIC DNA]</scope>
    <source>
        <strain evidence="11">IBCAS-2021</strain>
        <tissue evidence="11">Leaf</tissue>
    </source>
</reference>
<keyword evidence="12" id="KW-1185">Reference proteome</keyword>
<evidence type="ECO:0000259" key="9">
    <source>
        <dbReference type="Pfam" id="PF13839"/>
    </source>
</evidence>
<keyword evidence="4" id="KW-0735">Signal-anchor</keyword>
<name>A0AAV7F9F4_ARIFI</name>
<proteinExistence type="inferred from homology"/>
<evidence type="ECO:0000259" key="10">
    <source>
        <dbReference type="Pfam" id="PF14416"/>
    </source>
</evidence>
<dbReference type="AlphaFoldDB" id="A0AAV7F9F4"/>
<dbReference type="InterPro" id="IPR025846">
    <property type="entry name" value="TBL_N"/>
</dbReference>
<feature type="transmembrane region" description="Helical" evidence="8">
    <location>
        <begin position="39"/>
        <end position="63"/>
    </location>
</feature>
<protein>
    <recommendedName>
        <fullName evidence="13">Trichome birefringence-like N-terminal domain-containing protein</fullName>
    </recommendedName>
</protein>
<feature type="domain" description="Trichome birefringence-like N-terminal" evidence="10">
    <location>
        <begin position="85"/>
        <end position="138"/>
    </location>
</feature>
<keyword evidence="6 8" id="KW-0472">Membrane</keyword>
<accession>A0AAV7F9F4</accession>
<dbReference type="Pfam" id="PF14416">
    <property type="entry name" value="PMR5N"/>
    <property type="match status" value="1"/>
</dbReference>
<evidence type="ECO:0000256" key="6">
    <source>
        <dbReference type="ARBA" id="ARBA00023136"/>
    </source>
</evidence>
<dbReference type="EMBL" id="JAINDJ010000002">
    <property type="protein sequence ID" value="KAG9457239.1"/>
    <property type="molecule type" value="Genomic_DNA"/>
</dbReference>
<dbReference type="PANTHER" id="PTHR32285">
    <property type="entry name" value="PROTEIN TRICHOME BIREFRINGENCE-LIKE 9-RELATED"/>
    <property type="match status" value="1"/>
</dbReference>
<dbReference type="PANTHER" id="PTHR32285:SF63">
    <property type="entry name" value="OS01G0880400 PROTEIN"/>
    <property type="match status" value="1"/>
</dbReference>